<name>X8A216_MYCXE</name>
<evidence type="ECO:0000256" key="1">
    <source>
        <dbReference type="SAM" id="MobiDB-lite"/>
    </source>
</evidence>
<feature type="region of interest" description="Disordered" evidence="1">
    <location>
        <begin position="1"/>
        <end position="36"/>
    </location>
</feature>
<proteinExistence type="predicted"/>
<dbReference type="EMBL" id="JAOB01000063">
    <property type="protein sequence ID" value="EUA24915.1"/>
    <property type="molecule type" value="Genomic_DNA"/>
</dbReference>
<feature type="compositionally biased region" description="Basic and acidic residues" evidence="1">
    <location>
        <begin position="1"/>
        <end position="14"/>
    </location>
</feature>
<comment type="caution">
    <text evidence="2">The sequence shown here is derived from an EMBL/GenBank/DDBJ whole genome shotgun (WGS) entry which is preliminary data.</text>
</comment>
<dbReference type="AlphaFoldDB" id="X8A216"/>
<reference evidence="2" key="1">
    <citation type="submission" date="2014-01" db="EMBL/GenBank/DDBJ databases">
        <authorList>
            <person name="Brown-Elliot B."/>
            <person name="Wallace R."/>
            <person name="Lenaerts A."/>
            <person name="Ordway D."/>
            <person name="DeGroote M.A."/>
            <person name="Parker T."/>
            <person name="Sizemore C."/>
            <person name="Tallon L.J."/>
            <person name="Sadzewicz L.K."/>
            <person name="Sengamalay N."/>
            <person name="Fraser C.M."/>
            <person name="Hine E."/>
            <person name="Shefchek K.A."/>
            <person name="Das S.P."/>
            <person name="Tettelin H."/>
        </authorList>
    </citation>
    <scope>NUCLEOTIDE SEQUENCE [LARGE SCALE GENOMIC DNA]</scope>
    <source>
        <strain evidence="2">4042</strain>
    </source>
</reference>
<organism evidence="2">
    <name type="scientific">Mycobacterium xenopi 4042</name>
    <dbReference type="NCBI Taxonomy" id="1299334"/>
    <lineage>
        <taxon>Bacteria</taxon>
        <taxon>Bacillati</taxon>
        <taxon>Actinomycetota</taxon>
        <taxon>Actinomycetes</taxon>
        <taxon>Mycobacteriales</taxon>
        <taxon>Mycobacteriaceae</taxon>
        <taxon>Mycobacterium</taxon>
    </lineage>
</organism>
<sequence length="89" mass="9416">MGHHAAADQHRRGAADTVGPEQPMRPSTICQTPVCSRQATSPTRAAWRLLDLEAARPLATGAGVTVALIDTGVTPIRGWRTCAGRGLHH</sequence>
<accession>X8A216</accession>
<protein>
    <submittedName>
        <fullName evidence="2">Peptidase S8 and S53, subtilisin, kexin, sedolisin domain protein</fullName>
    </submittedName>
</protein>
<evidence type="ECO:0000313" key="2">
    <source>
        <dbReference type="EMBL" id="EUA24915.1"/>
    </source>
</evidence>
<gene>
    <name evidence="2" type="ORF">I553_3813</name>
</gene>